<sequence>MALRETGTERKTVMAKFPKSFPLDVIGAYRIAGLSMTYRSCPMVNAKPRDLSSSSHVSPSGSRMLR</sequence>
<protein>
    <submittedName>
        <fullName evidence="2">Uncharacterized protein</fullName>
    </submittedName>
</protein>
<dbReference type="EMBL" id="JAIQCV010000006">
    <property type="protein sequence ID" value="KAH1091103.1"/>
    <property type="molecule type" value="Genomic_DNA"/>
</dbReference>
<feature type="region of interest" description="Disordered" evidence="1">
    <location>
        <begin position="45"/>
        <end position="66"/>
    </location>
</feature>
<evidence type="ECO:0000313" key="2">
    <source>
        <dbReference type="EMBL" id="KAH1091103.1"/>
    </source>
</evidence>
<evidence type="ECO:0000313" key="3">
    <source>
        <dbReference type="Proteomes" id="UP000828251"/>
    </source>
</evidence>
<accession>A0A9D4A6L2</accession>
<keyword evidence="3" id="KW-1185">Reference proteome</keyword>
<gene>
    <name evidence="2" type="ORF">J1N35_018360</name>
</gene>
<reference evidence="2 3" key="1">
    <citation type="journal article" date="2021" name="Plant Biotechnol. J.">
        <title>Multi-omics assisted identification of the key and species-specific regulatory components of drought-tolerant mechanisms in Gossypium stocksii.</title>
        <authorList>
            <person name="Yu D."/>
            <person name="Ke L."/>
            <person name="Zhang D."/>
            <person name="Wu Y."/>
            <person name="Sun Y."/>
            <person name="Mei J."/>
            <person name="Sun J."/>
            <person name="Sun Y."/>
        </authorList>
    </citation>
    <scope>NUCLEOTIDE SEQUENCE [LARGE SCALE GENOMIC DNA]</scope>
    <source>
        <strain evidence="3">cv. E1</strain>
        <tissue evidence="2">Leaf</tissue>
    </source>
</reference>
<comment type="caution">
    <text evidence="2">The sequence shown here is derived from an EMBL/GenBank/DDBJ whole genome shotgun (WGS) entry which is preliminary data.</text>
</comment>
<dbReference type="AlphaFoldDB" id="A0A9D4A6L2"/>
<organism evidence="2 3">
    <name type="scientific">Gossypium stocksii</name>
    <dbReference type="NCBI Taxonomy" id="47602"/>
    <lineage>
        <taxon>Eukaryota</taxon>
        <taxon>Viridiplantae</taxon>
        <taxon>Streptophyta</taxon>
        <taxon>Embryophyta</taxon>
        <taxon>Tracheophyta</taxon>
        <taxon>Spermatophyta</taxon>
        <taxon>Magnoliopsida</taxon>
        <taxon>eudicotyledons</taxon>
        <taxon>Gunneridae</taxon>
        <taxon>Pentapetalae</taxon>
        <taxon>rosids</taxon>
        <taxon>malvids</taxon>
        <taxon>Malvales</taxon>
        <taxon>Malvaceae</taxon>
        <taxon>Malvoideae</taxon>
        <taxon>Gossypium</taxon>
    </lineage>
</organism>
<proteinExistence type="predicted"/>
<dbReference type="Proteomes" id="UP000828251">
    <property type="component" value="Unassembled WGS sequence"/>
</dbReference>
<feature type="compositionally biased region" description="Low complexity" evidence="1">
    <location>
        <begin position="52"/>
        <end position="66"/>
    </location>
</feature>
<evidence type="ECO:0000256" key="1">
    <source>
        <dbReference type="SAM" id="MobiDB-lite"/>
    </source>
</evidence>
<name>A0A9D4A6L2_9ROSI</name>